<evidence type="ECO:0000313" key="1">
    <source>
        <dbReference type="EMBL" id="RLP82254.1"/>
    </source>
</evidence>
<accession>A0A3L7AQ56</accession>
<keyword evidence="2" id="KW-1185">Reference proteome</keyword>
<organism evidence="1 2">
    <name type="scientific">Mycetocola lacteus</name>
    <dbReference type="NCBI Taxonomy" id="76637"/>
    <lineage>
        <taxon>Bacteria</taxon>
        <taxon>Bacillati</taxon>
        <taxon>Actinomycetota</taxon>
        <taxon>Actinomycetes</taxon>
        <taxon>Micrococcales</taxon>
        <taxon>Microbacteriaceae</taxon>
        <taxon>Mycetocola</taxon>
    </lineage>
</organism>
<sequence>MLDVSAEWTLLARLRDGAYLNGYSAIRTADISAVRPDDRFLPFLKAQRNWPPARPTHPIDLGSAQGVVRGALDNAPVLGFYRSTAPDGGFWIAHGIAVVEPHWWYLTISPEGTWDEGDERARIDEVSRIDFLTDYISVLQESAGSPPEDAVMVTRPAGAAR</sequence>
<dbReference type="Proteomes" id="UP000269438">
    <property type="component" value="Unassembled WGS sequence"/>
</dbReference>
<comment type="caution">
    <text evidence="1">The sequence shown here is derived from an EMBL/GenBank/DDBJ whole genome shotgun (WGS) entry which is preliminary data.</text>
</comment>
<dbReference type="EMBL" id="RCUY01000009">
    <property type="protein sequence ID" value="RLP82254.1"/>
    <property type="molecule type" value="Genomic_DNA"/>
</dbReference>
<protein>
    <submittedName>
        <fullName evidence="1">Uncharacterized protein</fullName>
    </submittedName>
</protein>
<gene>
    <name evidence="1" type="ORF">D9V34_10685</name>
</gene>
<name>A0A3L7AQ56_9MICO</name>
<evidence type="ECO:0000313" key="2">
    <source>
        <dbReference type="Proteomes" id="UP000269438"/>
    </source>
</evidence>
<proteinExistence type="predicted"/>
<dbReference type="AlphaFoldDB" id="A0A3L7AQ56"/>
<reference evidence="1 2" key="1">
    <citation type="submission" date="2018-10" db="EMBL/GenBank/DDBJ databases">
        <authorList>
            <person name="Li J."/>
        </authorList>
    </citation>
    <scope>NUCLEOTIDE SEQUENCE [LARGE SCALE GENOMIC DNA]</scope>
    <source>
        <strain evidence="1 2">JCM 11654</strain>
    </source>
</reference>